<dbReference type="Proteomes" id="UP001217089">
    <property type="component" value="Unassembled WGS sequence"/>
</dbReference>
<dbReference type="EMBL" id="JARBDR010000640">
    <property type="protein sequence ID" value="KAJ8310560.1"/>
    <property type="molecule type" value="Genomic_DNA"/>
</dbReference>
<proteinExistence type="predicted"/>
<keyword evidence="2" id="KW-1185">Reference proteome</keyword>
<dbReference type="InterPro" id="IPR052055">
    <property type="entry name" value="Hepadnavirus_pol/RT"/>
</dbReference>
<dbReference type="SUPFAM" id="SSF56672">
    <property type="entry name" value="DNA/RNA polymerases"/>
    <property type="match status" value="1"/>
</dbReference>
<comment type="caution">
    <text evidence="1">The sequence shown here is derived from an EMBL/GenBank/DDBJ whole genome shotgun (WGS) entry which is preliminary data.</text>
</comment>
<accession>A0ABQ9F4P0</accession>
<name>A0ABQ9F4P0_TEGGR</name>
<sequence length="641" mass="72929">MFRHFKGNFRGSNYDSNIPPPIYLPNAANCKDFVDFISETLLERIRNGSVSVLGKVGECEPPHLVLPITIETSKPRMCHDERFLNLWVKDHPFVLDTLKEVPRLLNRGTSLDDKSGYDHILLHPNSRTFFWNPICGLVYASAYVYHTVGLVPVGYCRSLGVPCLLYIDDRLLCEHHKNIKSNGDLKAAVRGLYRVCQVLIRIGYVLNIAKCVLNPTRRLKFLGMLCDSEKDSIISSKEVSIKTLQRFAGKCISLVLSVPAARLYSREVNRAISIAYKNSKAVQVYKELREEVEHWRFLDNGEGVCSWRSEKHMQVLLATDSSGYKWGAYMVTHDVKLEFGDLWSDGNQQPIHIKEARAINNALSAVQAKIENHLVDVYCDSMAVVQAWNSQGGRDPALNLVLKQLFVFTQLNNIDLHVYYISTNQNPADKVPRGLLMQDVKLSVAKWDFVQAKFGPHSTDLMAVESNVMLDENFNPLKFFSPYPCKSSAGVNLFSQNISGEKNLYVYPPFCLIFPVLRFLQEEGVKECTIVVLEMFPRAVWWPLFWSHVKIWYILAKKGEVGALLYPSKRGYIANKKGLDWNLIGNIHNIPRIWRPAALCQVCGYPNDDGFSFCQACGRKKQIVDQEAPLIDTVEEIVLFR</sequence>
<dbReference type="InterPro" id="IPR043502">
    <property type="entry name" value="DNA/RNA_pol_sf"/>
</dbReference>
<organism evidence="1 2">
    <name type="scientific">Tegillarca granosa</name>
    <name type="common">Malaysian cockle</name>
    <name type="synonym">Anadara granosa</name>
    <dbReference type="NCBI Taxonomy" id="220873"/>
    <lineage>
        <taxon>Eukaryota</taxon>
        <taxon>Metazoa</taxon>
        <taxon>Spiralia</taxon>
        <taxon>Lophotrochozoa</taxon>
        <taxon>Mollusca</taxon>
        <taxon>Bivalvia</taxon>
        <taxon>Autobranchia</taxon>
        <taxon>Pteriomorphia</taxon>
        <taxon>Arcoida</taxon>
        <taxon>Arcoidea</taxon>
        <taxon>Arcidae</taxon>
        <taxon>Tegillarca</taxon>
    </lineage>
</organism>
<evidence type="ECO:0008006" key="3">
    <source>
        <dbReference type="Google" id="ProtNLM"/>
    </source>
</evidence>
<dbReference type="PANTHER" id="PTHR33050">
    <property type="entry name" value="REVERSE TRANSCRIPTASE DOMAIN-CONTAINING PROTEIN"/>
    <property type="match status" value="1"/>
</dbReference>
<gene>
    <name evidence="1" type="ORF">KUTeg_012425</name>
</gene>
<evidence type="ECO:0000313" key="2">
    <source>
        <dbReference type="Proteomes" id="UP001217089"/>
    </source>
</evidence>
<reference evidence="1 2" key="1">
    <citation type="submission" date="2022-12" db="EMBL/GenBank/DDBJ databases">
        <title>Chromosome-level genome of Tegillarca granosa.</title>
        <authorList>
            <person name="Kim J."/>
        </authorList>
    </citation>
    <scope>NUCLEOTIDE SEQUENCE [LARGE SCALE GENOMIC DNA]</scope>
    <source>
        <strain evidence="1">Teg-2019</strain>
        <tissue evidence="1">Adductor muscle</tissue>
    </source>
</reference>
<evidence type="ECO:0000313" key="1">
    <source>
        <dbReference type="EMBL" id="KAJ8310560.1"/>
    </source>
</evidence>
<protein>
    <recommendedName>
        <fullName evidence="3">RNase H type-1 domain-containing protein</fullName>
    </recommendedName>
</protein>
<dbReference type="PANTHER" id="PTHR33050:SF7">
    <property type="entry name" value="RIBONUCLEASE H"/>
    <property type="match status" value="1"/>
</dbReference>